<gene>
    <name evidence="1" type="ORF">XA68_16313</name>
</gene>
<dbReference type="AlphaFoldDB" id="A0A2A9PKN2"/>
<dbReference type="Proteomes" id="UP000037136">
    <property type="component" value="Unassembled WGS sequence"/>
</dbReference>
<comment type="caution">
    <text evidence="1">The sequence shown here is derived from an EMBL/GenBank/DDBJ whole genome shotgun (WGS) entry which is preliminary data.</text>
</comment>
<keyword evidence="2" id="KW-1185">Reference proteome</keyword>
<dbReference type="EMBL" id="LAZP02000055">
    <property type="protein sequence ID" value="PFH61784.1"/>
    <property type="molecule type" value="Genomic_DNA"/>
</dbReference>
<evidence type="ECO:0000313" key="1">
    <source>
        <dbReference type="EMBL" id="PFH61784.1"/>
    </source>
</evidence>
<organism evidence="1 2">
    <name type="scientific">Ophiocordyceps unilateralis</name>
    <name type="common">Zombie-ant fungus</name>
    <name type="synonym">Torrubia unilateralis</name>
    <dbReference type="NCBI Taxonomy" id="268505"/>
    <lineage>
        <taxon>Eukaryota</taxon>
        <taxon>Fungi</taxon>
        <taxon>Dikarya</taxon>
        <taxon>Ascomycota</taxon>
        <taxon>Pezizomycotina</taxon>
        <taxon>Sordariomycetes</taxon>
        <taxon>Hypocreomycetidae</taxon>
        <taxon>Hypocreales</taxon>
        <taxon>Ophiocordycipitaceae</taxon>
        <taxon>Ophiocordyceps</taxon>
    </lineage>
</organism>
<sequence>MLSHGPDRLPKRCRVRLASAFVCPNTVFCRDFHSPHFLMPWPVFPRAARGVQKVMTHSLRQGVCLTEAEISSYQEGGYLGEHLSFSIYRRSRPAHDGRVVHYLPTYLTYLPT</sequence>
<reference evidence="1 2" key="1">
    <citation type="journal article" date="2015" name="BMC Genomics">
        <title>Gene expression during zombie ant biting behavior reflects the complexity underlying fungal parasitic behavioral manipulation.</title>
        <authorList>
            <person name="de Bekker C."/>
            <person name="Ohm R.A."/>
            <person name="Loreto R.G."/>
            <person name="Sebastian A."/>
            <person name="Albert I."/>
            <person name="Merrow M."/>
            <person name="Brachmann A."/>
            <person name="Hughes D.P."/>
        </authorList>
    </citation>
    <scope>NUCLEOTIDE SEQUENCE [LARGE SCALE GENOMIC DNA]</scope>
    <source>
        <strain evidence="1 2">SC16a</strain>
    </source>
</reference>
<reference evidence="1 2" key="2">
    <citation type="journal article" date="2017" name="Sci. Rep.">
        <title>Ant-infecting Ophiocordyceps genomes reveal a high diversity of potential behavioral manipulation genes and a possible major role for enterotoxins.</title>
        <authorList>
            <person name="de Bekker C."/>
            <person name="Ohm R.A."/>
            <person name="Evans H.C."/>
            <person name="Brachmann A."/>
            <person name="Hughes D.P."/>
        </authorList>
    </citation>
    <scope>NUCLEOTIDE SEQUENCE [LARGE SCALE GENOMIC DNA]</scope>
    <source>
        <strain evidence="1 2">SC16a</strain>
    </source>
</reference>
<name>A0A2A9PKN2_OPHUN</name>
<proteinExistence type="predicted"/>
<accession>A0A2A9PKN2</accession>
<protein>
    <submittedName>
        <fullName evidence="1">Uncharacterized protein</fullName>
    </submittedName>
</protein>
<evidence type="ECO:0000313" key="2">
    <source>
        <dbReference type="Proteomes" id="UP000037136"/>
    </source>
</evidence>